<organism evidence="1 2">
    <name type="scientific">Bacteroides caecimuris</name>
    <dbReference type="NCBI Taxonomy" id="1796613"/>
    <lineage>
        <taxon>Bacteria</taxon>
        <taxon>Pseudomonadati</taxon>
        <taxon>Bacteroidota</taxon>
        <taxon>Bacteroidia</taxon>
        <taxon>Bacteroidales</taxon>
        <taxon>Bacteroidaceae</taxon>
        <taxon>Bacteroides</taxon>
    </lineage>
</organism>
<reference evidence="2" key="1">
    <citation type="submission" date="2016-04" db="EMBL/GenBank/DDBJ databases">
        <title>Complete Genome Sequences of Twelve Strains of a Stable Defined Moderately Diverse Mouse Microbiota 2 (sDMDMm2).</title>
        <authorList>
            <person name="Uchimura Y."/>
            <person name="Wyss M."/>
            <person name="Brugiroux S."/>
            <person name="Limenitakis J.P."/>
            <person name="Stecher B."/>
            <person name="McCoy K.D."/>
            <person name="Macpherson A.J."/>
        </authorList>
    </citation>
    <scope>NUCLEOTIDE SEQUENCE [LARGE SCALE GENOMIC DNA]</scope>
    <source>
        <strain evidence="2">I48</strain>
    </source>
</reference>
<dbReference type="AlphaFoldDB" id="A0A1C7H5U2"/>
<evidence type="ECO:0000313" key="1">
    <source>
        <dbReference type="EMBL" id="ANU59336.1"/>
    </source>
</evidence>
<dbReference type="Proteomes" id="UP000092631">
    <property type="component" value="Chromosome"/>
</dbReference>
<accession>A0A1C7H5U2</accession>
<dbReference type="KEGG" id="bcae:A4V03_18660"/>
<proteinExistence type="predicted"/>
<sequence length="74" mass="8646">MAYPLYDYSHCYLFYFVVRKGKFTKFGRENVVLAGKYYRVFPKALMVYYLGAVYTDCTEFTIKLVKAALSVQSV</sequence>
<evidence type="ECO:0000313" key="2">
    <source>
        <dbReference type="Proteomes" id="UP000092631"/>
    </source>
</evidence>
<protein>
    <submittedName>
        <fullName evidence="1">Uncharacterized protein</fullName>
    </submittedName>
</protein>
<gene>
    <name evidence="1" type="ORF">A4V03_18660</name>
</gene>
<name>A0A1C7H5U2_9BACE</name>
<dbReference type="EMBL" id="CP015401">
    <property type="protein sequence ID" value="ANU59336.1"/>
    <property type="molecule type" value="Genomic_DNA"/>
</dbReference>
<keyword evidence="2" id="KW-1185">Reference proteome</keyword>